<dbReference type="EMBL" id="LANX01000001">
    <property type="protein sequence ID" value="KJV68727.1"/>
    <property type="molecule type" value="Genomic_DNA"/>
</dbReference>
<evidence type="ECO:0000256" key="5">
    <source>
        <dbReference type="ARBA" id="ARBA00022643"/>
    </source>
</evidence>
<feature type="binding site" evidence="14">
    <location>
        <position position="166"/>
    </location>
    <ligand>
        <name>FMN</name>
        <dbReference type="ChEBI" id="CHEBI:58210"/>
    </ligand>
</feature>
<comment type="caution">
    <text evidence="16">The sequence shown here is derived from an EMBL/GenBank/DDBJ whole genome shotgun (WGS) entry which is preliminary data.</text>
</comment>
<keyword evidence="7" id="KW-0521">NADP</keyword>
<keyword evidence="14" id="KW-0547">Nucleotide-binding</keyword>
<keyword evidence="8" id="KW-0694">RNA-binding</keyword>
<evidence type="ECO:0000256" key="8">
    <source>
        <dbReference type="ARBA" id="ARBA00022884"/>
    </source>
</evidence>
<dbReference type="InterPro" id="IPR001269">
    <property type="entry name" value="DUS_fam"/>
</dbReference>
<proteinExistence type="inferred from homology"/>
<dbReference type="EC" id="1.3.1.-" evidence="12"/>
<feature type="binding site" evidence="14">
    <location>
        <position position="67"/>
    </location>
    <ligand>
        <name>FMN</name>
        <dbReference type="ChEBI" id="CHEBI:58210"/>
    </ligand>
</feature>
<dbReference type="PROSITE" id="PS01136">
    <property type="entry name" value="UPF0034"/>
    <property type="match status" value="1"/>
</dbReference>
<dbReference type="STRING" id="1359163.NLO413_0088"/>
<dbReference type="RefSeq" id="WP_045808594.1">
    <property type="nucleotide sequence ID" value="NZ_LANX01000001.1"/>
</dbReference>
<comment type="similarity">
    <text evidence="12">Belongs to the dus family.</text>
</comment>
<dbReference type="Pfam" id="PF01207">
    <property type="entry name" value="Dus"/>
    <property type="match status" value="1"/>
</dbReference>
<feature type="active site" description="Proton donor" evidence="13">
    <location>
        <position position="97"/>
    </location>
</feature>
<sequence length="320" mass="35797">MNLSQFIYDYPVILAPMSGVTDMPFRSIVQDLGAGLVVSEMIASRAMIIQTRQSLQKAQITRNTSVQLAGCVPEIMAEAAKLNEDMGAKIIDINFGCPVKKVVNNYAGAALMKNEVTAAKILESVVKAVRIPVTLKMRLGWDSSNLNAPKIAKIAEEVGIQMITIHGRTRAQMFNGKADWQFISNIKKETNIPIIVNGDINTFEDINESLIQSKADGIMIGRSVYGKPWVINQALHFLKTKEKLPDPSASSKLNIIMNHYDRTLKYYDTEIGIKLFRKHLGWYSNSYKNSASFRAQINIINDHVLIKNKLLEFFSSENTI</sequence>
<dbReference type="InterPro" id="IPR004652">
    <property type="entry name" value="DusB-like"/>
</dbReference>
<keyword evidence="4 12" id="KW-0285">Flavoprotein</keyword>
<evidence type="ECO:0000256" key="13">
    <source>
        <dbReference type="PIRSR" id="PIRSR006621-1"/>
    </source>
</evidence>
<organism evidence="16 17">
    <name type="scientific">Candidatus Neoehrlichia procyonis str. RAC413</name>
    <dbReference type="NCBI Taxonomy" id="1359163"/>
    <lineage>
        <taxon>Bacteria</taxon>
        <taxon>Pseudomonadati</taxon>
        <taxon>Pseudomonadota</taxon>
        <taxon>Alphaproteobacteria</taxon>
        <taxon>Rickettsiales</taxon>
        <taxon>Anaplasmataceae</taxon>
        <taxon>Candidatus Neoehrlichia</taxon>
    </lineage>
</organism>
<comment type="catalytic activity">
    <reaction evidence="11">
        <text>a 5,6-dihydrouridine in tRNA + NAD(+) = a uridine in tRNA + NADH + H(+)</text>
        <dbReference type="Rhea" id="RHEA:54452"/>
        <dbReference type="Rhea" id="RHEA-COMP:13339"/>
        <dbReference type="Rhea" id="RHEA-COMP:13887"/>
        <dbReference type="ChEBI" id="CHEBI:15378"/>
        <dbReference type="ChEBI" id="CHEBI:57540"/>
        <dbReference type="ChEBI" id="CHEBI:57945"/>
        <dbReference type="ChEBI" id="CHEBI:65315"/>
        <dbReference type="ChEBI" id="CHEBI:74443"/>
    </reaction>
</comment>
<reference evidence="16 17" key="1">
    <citation type="submission" date="2015-02" db="EMBL/GenBank/DDBJ databases">
        <title>Genome Sequencing of Rickettsiales.</title>
        <authorList>
            <person name="Daugherty S.C."/>
            <person name="Su Q."/>
            <person name="Abolude K."/>
            <person name="Beier-Sexton M."/>
            <person name="Carlyon J.A."/>
            <person name="Carter R."/>
            <person name="Day N.P."/>
            <person name="Dumler S.J."/>
            <person name="Dyachenko V."/>
            <person name="Godinez A."/>
            <person name="Kurtti T.J."/>
            <person name="Lichay M."/>
            <person name="Mullins K.E."/>
            <person name="Ott S."/>
            <person name="Pappas-Brown V."/>
            <person name="Paris D.H."/>
            <person name="Patel P."/>
            <person name="Richards A.L."/>
            <person name="Sadzewicz L."/>
            <person name="Sears K."/>
            <person name="Seidman D."/>
            <person name="Sengamalay N."/>
            <person name="Stenos J."/>
            <person name="Tallon L.J."/>
            <person name="Vincent G."/>
            <person name="Fraser C.M."/>
            <person name="Munderloh U."/>
            <person name="Dunning-Hotopp J.C."/>
        </authorList>
    </citation>
    <scope>NUCLEOTIDE SEQUENCE [LARGE SCALE GENOMIC DNA]</scope>
    <source>
        <strain evidence="16 17">RAC413</strain>
    </source>
</reference>
<dbReference type="Gene3D" id="1.10.1200.80">
    <property type="entry name" value="Putative flavin oxidoreducatase, domain 2"/>
    <property type="match status" value="1"/>
</dbReference>
<evidence type="ECO:0000256" key="9">
    <source>
        <dbReference type="ARBA" id="ARBA00023002"/>
    </source>
</evidence>
<dbReference type="Gene3D" id="3.20.20.70">
    <property type="entry name" value="Aldolase class I"/>
    <property type="match status" value="1"/>
</dbReference>
<gene>
    <name evidence="16" type="ORF">NLO413_0088</name>
</gene>
<dbReference type="PANTHER" id="PTHR45846:SF1">
    <property type="entry name" value="TRNA-DIHYDROURIDINE(47) SYNTHASE [NAD(P)(+)]-LIKE"/>
    <property type="match status" value="1"/>
</dbReference>
<dbReference type="AlphaFoldDB" id="A0A0F3NLZ7"/>
<keyword evidence="17" id="KW-1185">Reference proteome</keyword>
<protein>
    <recommendedName>
        <fullName evidence="12">tRNA-dihydrouridine synthase</fullName>
        <ecNumber evidence="12">1.3.1.-</ecNumber>
    </recommendedName>
</protein>
<dbReference type="PIRSF" id="PIRSF006621">
    <property type="entry name" value="Dus"/>
    <property type="match status" value="1"/>
</dbReference>
<dbReference type="GO" id="GO:0050660">
    <property type="term" value="F:flavin adenine dinucleotide binding"/>
    <property type="evidence" value="ECO:0007669"/>
    <property type="project" value="InterPro"/>
</dbReference>
<dbReference type="GO" id="GO:0017150">
    <property type="term" value="F:tRNA dihydrouridine synthase activity"/>
    <property type="evidence" value="ECO:0007669"/>
    <property type="project" value="InterPro"/>
</dbReference>
<evidence type="ECO:0000256" key="11">
    <source>
        <dbReference type="ARBA" id="ARBA00048802"/>
    </source>
</evidence>
<evidence type="ECO:0000313" key="16">
    <source>
        <dbReference type="EMBL" id="KJV68727.1"/>
    </source>
</evidence>
<comment type="function">
    <text evidence="2 12">Catalyzes the synthesis of 5,6-dihydrouridine (D), a modified base found in the D-loop of most tRNAs, via the reduction of the C5-C6 double bond in target uridines.</text>
</comment>
<dbReference type="PATRIC" id="fig|1359163.3.peg.86"/>
<evidence type="ECO:0000256" key="14">
    <source>
        <dbReference type="PIRSR" id="PIRSR006621-2"/>
    </source>
</evidence>
<dbReference type="OrthoDB" id="9764501at2"/>
<comment type="catalytic activity">
    <reaction evidence="10">
        <text>a 5,6-dihydrouridine in tRNA + NADP(+) = a uridine in tRNA + NADPH + H(+)</text>
        <dbReference type="Rhea" id="RHEA:23624"/>
        <dbReference type="Rhea" id="RHEA-COMP:13339"/>
        <dbReference type="Rhea" id="RHEA-COMP:13887"/>
        <dbReference type="ChEBI" id="CHEBI:15378"/>
        <dbReference type="ChEBI" id="CHEBI:57783"/>
        <dbReference type="ChEBI" id="CHEBI:58349"/>
        <dbReference type="ChEBI" id="CHEBI:65315"/>
        <dbReference type="ChEBI" id="CHEBI:74443"/>
    </reaction>
</comment>
<evidence type="ECO:0000256" key="10">
    <source>
        <dbReference type="ARBA" id="ARBA00048205"/>
    </source>
</evidence>
<name>A0A0F3NLZ7_9RICK</name>
<evidence type="ECO:0000313" key="17">
    <source>
        <dbReference type="Proteomes" id="UP000033562"/>
    </source>
</evidence>
<keyword evidence="5 12" id="KW-0288">FMN</keyword>
<dbReference type="Proteomes" id="UP000033562">
    <property type="component" value="Unassembled WGS sequence"/>
</dbReference>
<evidence type="ECO:0000256" key="3">
    <source>
        <dbReference type="ARBA" id="ARBA00022555"/>
    </source>
</evidence>
<feature type="domain" description="DUS-like FMN-binding" evidence="15">
    <location>
        <begin position="13"/>
        <end position="311"/>
    </location>
</feature>
<evidence type="ECO:0000256" key="6">
    <source>
        <dbReference type="ARBA" id="ARBA00022694"/>
    </source>
</evidence>
<evidence type="ECO:0000256" key="7">
    <source>
        <dbReference type="ARBA" id="ARBA00022857"/>
    </source>
</evidence>
<dbReference type="InterPro" id="IPR018517">
    <property type="entry name" value="tRNA_hU_synthase_CS"/>
</dbReference>
<keyword evidence="3" id="KW-0820">tRNA-binding</keyword>
<dbReference type="InterPro" id="IPR024036">
    <property type="entry name" value="tRNA-dHydroUridine_Synthase_C"/>
</dbReference>
<dbReference type="InterPro" id="IPR013785">
    <property type="entry name" value="Aldolase_TIM"/>
</dbReference>
<dbReference type="SUPFAM" id="SSF51395">
    <property type="entry name" value="FMN-linked oxidoreductases"/>
    <property type="match status" value="1"/>
</dbReference>
<keyword evidence="9 12" id="KW-0560">Oxidoreductase</keyword>
<evidence type="ECO:0000259" key="15">
    <source>
        <dbReference type="Pfam" id="PF01207"/>
    </source>
</evidence>
<keyword evidence="6 12" id="KW-0819">tRNA processing</keyword>
<dbReference type="CDD" id="cd02801">
    <property type="entry name" value="DUS_like_FMN"/>
    <property type="match status" value="1"/>
</dbReference>
<accession>A0A0F3NLZ7</accession>
<feature type="binding site" evidence="14">
    <location>
        <begin position="221"/>
        <end position="222"/>
    </location>
    <ligand>
        <name>FMN</name>
        <dbReference type="ChEBI" id="CHEBI:58210"/>
    </ligand>
</feature>
<evidence type="ECO:0000256" key="4">
    <source>
        <dbReference type="ARBA" id="ARBA00022630"/>
    </source>
</evidence>
<evidence type="ECO:0000256" key="1">
    <source>
        <dbReference type="ARBA" id="ARBA00001917"/>
    </source>
</evidence>
<feature type="binding site" evidence="14">
    <location>
        <position position="136"/>
    </location>
    <ligand>
        <name>FMN</name>
        <dbReference type="ChEBI" id="CHEBI:58210"/>
    </ligand>
</feature>
<evidence type="ECO:0000256" key="12">
    <source>
        <dbReference type="PIRNR" id="PIRNR006621"/>
    </source>
</evidence>
<dbReference type="GO" id="GO:0000049">
    <property type="term" value="F:tRNA binding"/>
    <property type="evidence" value="ECO:0007669"/>
    <property type="project" value="UniProtKB-KW"/>
</dbReference>
<evidence type="ECO:0000256" key="2">
    <source>
        <dbReference type="ARBA" id="ARBA00002790"/>
    </source>
</evidence>
<dbReference type="InterPro" id="IPR035587">
    <property type="entry name" value="DUS-like_FMN-bd"/>
</dbReference>
<dbReference type="NCBIfam" id="TIGR00737">
    <property type="entry name" value="nifR3_yhdG"/>
    <property type="match status" value="1"/>
</dbReference>
<dbReference type="PANTHER" id="PTHR45846">
    <property type="entry name" value="TRNA-DIHYDROURIDINE(47) SYNTHASE [NAD(P)(+)]-LIKE"/>
    <property type="match status" value="1"/>
</dbReference>
<comment type="cofactor">
    <cofactor evidence="1 12 14">
        <name>FMN</name>
        <dbReference type="ChEBI" id="CHEBI:58210"/>
    </cofactor>
</comment>